<organism evidence="1 2">
    <name type="scientific">Abditibacterium utsteinense</name>
    <dbReference type="NCBI Taxonomy" id="1960156"/>
    <lineage>
        <taxon>Bacteria</taxon>
        <taxon>Pseudomonadati</taxon>
        <taxon>Abditibacteriota</taxon>
        <taxon>Abditibacteriia</taxon>
        <taxon>Abditibacteriales</taxon>
        <taxon>Abditibacteriaceae</taxon>
        <taxon>Abditibacterium</taxon>
    </lineage>
</organism>
<gene>
    <name evidence="1" type="ORF">B1R32_10115</name>
</gene>
<proteinExistence type="predicted"/>
<keyword evidence="2" id="KW-1185">Reference proteome</keyword>
<name>A0A2S8SWV2_9BACT</name>
<dbReference type="AlphaFoldDB" id="A0A2S8SWV2"/>
<dbReference type="Proteomes" id="UP000237684">
    <property type="component" value="Unassembled WGS sequence"/>
</dbReference>
<evidence type="ECO:0000313" key="2">
    <source>
        <dbReference type="Proteomes" id="UP000237684"/>
    </source>
</evidence>
<comment type="caution">
    <text evidence="1">The sequence shown here is derived from an EMBL/GenBank/DDBJ whole genome shotgun (WGS) entry which is preliminary data.</text>
</comment>
<reference evidence="1 2" key="1">
    <citation type="journal article" date="2018" name="Syst. Appl. Microbiol.">
        <title>Abditibacterium utsteinense sp. nov., the first cultivated member of candidate phylum FBP, isolated from ice-free Antarctic soil samples.</title>
        <authorList>
            <person name="Tahon G."/>
            <person name="Tytgat B."/>
            <person name="Lebbe L."/>
            <person name="Carlier A."/>
            <person name="Willems A."/>
        </authorList>
    </citation>
    <scope>NUCLEOTIDE SEQUENCE [LARGE SCALE GENOMIC DNA]</scope>
    <source>
        <strain evidence="1 2">LMG 29911</strain>
    </source>
</reference>
<sequence length="81" mass="9139">MITYAAEVIGKMENRPGTWNSLRVGVFRCEAGDKEQIGEYSRNYSAFFRPSTILGAMTKIMLCILLTTPHLGSWNFPHAEI</sequence>
<dbReference type="EMBL" id="NIGF01000001">
    <property type="protein sequence ID" value="PQV65278.1"/>
    <property type="molecule type" value="Genomic_DNA"/>
</dbReference>
<evidence type="ECO:0000313" key="1">
    <source>
        <dbReference type="EMBL" id="PQV65278.1"/>
    </source>
</evidence>
<dbReference type="InParanoid" id="A0A2S8SWV2"/>
<accession>A0A2S8SWV2</accession>
<protein>
    <submittedName>
        <fullName evidence="1">Uncharacterized protein</fullName>
    </submittedName>
</protein>